<gene>
    <name evidence="1" type="ORF">E2C01_042181</name>
</gene>
<accession>A0A5B7FSZ5</accession>
<dbReference type="Proteomes" id="UP000324222">
    <property type="component" value="Unassembled WGS sequence"/>
</dbReference>
<organism evidence="1 2">
    <name type="scientific">Portunus trituberculatus</name>
    <name type="common">Swimming crab</name>
    <name type="synonym">Neptunus trituberculatus</name>
    <dbReference type="NCBI Taxonomy" id="210409"/>
    <lineage>
        <taxon>Eukaryota</taxon>
        <taxon>Metazoa</taxon>
        <taxon>Ecdysozoa</taxon>
        <taxon>Arthropoda</taxon>
        <taxon>Crustacea</taxon>
        <taxon>Multicrustacea</taxon>
        <taxon>Malacostraca</taxon>
        <taxon>Eumalacostraca</taxon>
        <taxon>Eucarida</taxon>
        <taxon>Decapoda</taxon>
        <taxon>Pleocyemata</taxon>
        <taxon>Brachyura</taxon>
        <taxon>Eubrachyura</taxon>
        <taxon>Portunoidea</taxon>
        <taxon>Portunidae</taxon>
        <taxon>Portuninae</taxon>
        <taxon>Portunus</taxon>
    </lineage>
</organism>
<name>A0A5B7FSZ5_PORTR</name>
<sequence length="98" mass="11614">MEMLHCKSLIWKSVTEILHFCRERHPWVVGWRRQPQELIQSVTGRGDAYDRGFQEQLMALFRQGKTEWANARYHVRSPYASLSVSEKPKEDLDPNDQL</sequence>
<dbReference type="EMBL" id="VSRR010008269">
    <property type="protein sequence ID" value="MPC48409.1"/>
    <property type="molecule type" value="Genomic_DNA"/>
</dbReference>
<dbReference type="AlphaFoldDB" id="A0A5B7FSZ5"/>
<evidence type="ECO:0000313" key="2">
    <source>
        <dbReference type="Proteomes" id="UP000324222"/>
    </source>
</evidence>
<comment type="caution">
    <text evidence="1">The sequence shown here is derived from an EMBL/GenBank/DDBJ whole genome shotgun (WGS) entry which is preliminary data.</text>
</comment>
<protein>
    <submittedName>
        <fullName evidence="1">Uncharacterized protein</fullName>
    </submittedName>
</protein>
<proteinExistence type="predicted"/>
<keyword evidence="2" id="KW-1185">Reference proteome</keyword>
<reference evidence="1 2" key="1">
    <citation type="submission" date="2019-05" db="EMBL/GenBank/DDBJ databases">
        <title>Another draft genome of Portunus trituberculatus and its Hox gene families provides insights of decapod evolution.</title>
        <authorList>
            <person name="Jeong J.-H."/>
            <person name="Song I."/>
            <person name="Kim S."/>
            <person name="Choi T."/>
            <person name="Kim D."/>
            <person name="Ryu S."/>
            <person name="Kim W."/>
        </authorList>
    </citation>
    <scope>NUCLEOTIDE SEQUENCE [LARGE SCALE GENOMIC DNA]</scope>
    <source>
        <tissue evidence="1">Muscle</tissue>
    </source>
</reference>
<evidence type="ECO:0000313" key="1">
    <source>
        <dbReference type="EMBL" id="MPC48409.1"/>
    </source>
</evidence>